<evidence type="ECO:0000313" key="2">
    <source>
        <dbReference type="EMBL" id="NEX23651.1"/>
    </source>
</evidence>
<dbReference type="Proteomes" id="UP000471640">
    <property type="component" value="Unassembled WGS sequence"/>
</dbReference>
<evidence type="ECO:0000259" key="1">
    <source>
        <dbReference type="SMART" id="SM00857"/>
    </source>
</evidence>
<dbReference type="GO" id="GO:0003677">
    <property type="term" value="F:DNA binding"/>
    <property type="evidence" value="ECO:0007669"/>
    <property type="project" value="InterPro"/>
</dbReference>
<dbReference type="GO" id="GO:0000150">
    <property type="term" value="F:DNA strand exchange activity"/>
    <property type="evidence" value="ECO:0007669"/>
    <property type="project" value="InterPro"/>
</dbReference>
<organism evidence="2 3">
    <name type="scientific">Thiorhodococcus mannitoliphagus</name>
    <dbReference type="NCBI Taxonomy" id="329406"/>
    <lineage>
        <taxon>Bacteria</taxon>
        <taxon>Pseudomonadati</taxon>
        <taxon>Pseudomonadota</taxon>
        <taxon>Gammaproteobacteria</taxon>
        <taxon>Chromatiales</taxon>
        <taxon>Chromatiaceae</taxon>
        <taxon>Thiorhodococcus</taxon>
    </lineage>
</organism>
<dbReference type="PANTHER" id="PTHR30461:SF23">
    <property type="entry name" value="DNA RECOMBINASE-RELATED"/>
    <property type="match status" value="1"/>
</dbReference>
<dbReference type="Pfam" id="PF00239">
    <property type="entry name" value="Resolvase"/>
    <property type="match status" value="1"/>
</dbReference>
<protein>
    <submittedName>
        <fullName evidence="2">Recombinase family protein</fullName>
    </submittedName>
</protein>
<dbReference type="AlphaFoldDB" id="A0A6P1E2S5"/>
<proteinExistence type="predicted"/>
<keyword evidence="3" id="KW-1185">Reference proteome</keyword>
<feature type="domain" description="Resolvase/invertase-type recombinase catalytic" evidence="1">
    <location>
        <begin position="17"/>
        <end position="125"/>
    </location>
</feature>
<dbReference type="CDD" id="cd00338">
    <property type="entry name" value="Ser_Recombinase"/>
    <property type="match status" value="1"/>
</dbReference>
<gene>
    <name evidence="2" type="ORF">G3480_25830</name>
</gene>
<dbReference type="SMART" id="SM00857">
    <property type="entry name" value="Resolvase"/>
    <property type="match status" value="1"/>
</dbReference>
<dbReference type="Gene3D" id="3.40.50.1390">
    <property type="entry name" value="Resolvase, N-terminal catalytic domain"/>
    <property type="match status" value="1"/>
</dbReference>
<reference evidence="2 3" key="2">
    <citation type="submission" date="2020-02" db="EMBL/GenBank/DDBJ databases">
        <title>Genome sequences of Thiorhodococcus mannitoliphagus and Thiorhodococcus minor, purple sulfur photosynthetic bacteria in the gammaproteobacterial family, Chromatiaceae.</title>
        <authorList>
            <person name="Aviles F.A."/>
            <person name="Meyer T.E."/>
            <person name="Kyndt J.A."/>
        </authorList>
    </citation>
    <scope>NUCLEOTIDE SEQUENCE [LARGE SCALE GENOMIC DNA]</scope>
    <source>
        <strain evidence="2 3">DSM 18266</strain>
    </source>
</reference>
<dbReference type="PANTHER" id="PTHR30461">
    <property type="entry name" value="DNA-INVERTASE FROM LAMBDOID PROPHAGE"/>
    <property type="match status" value="1"/>
</dbReference>
<reference evidence="3" key="1">
    <citation type="journal article" date="2020" name="Microbiol. Resour. Announc.">
        <title>Draft Genome Sequences of Thiorhodococcus mannitoliphagus and Thiorhodococcus minor, Purple Sulfur Photosynthetic Bacteria in the Gammaproteobacterial Family Chromatiaceae.</title>
        <authorList>
            <person name="Aviles F.A."/>
            <person name="Meyer T.E."/>
            <person name="Kyndt J.A."/>
        </authorList>
    </citation>
    <scope>NUCLEOTIDE SEQUENCE [LARGE SCALE GENOMIC DNA]</scope>
    <source>
        <strain evidence="3">DSM 18266</strain>
    </source>
</reference>
<comment type="caution">
    <text evidence="2">The sequence shown here is derived from an EMBL/GenBank/DDBJ whole genome shotgun (WGS) entry which is preliminary data.</text>
</comment>
<dbReference type="EMBL" id="JAAIJR010000262">
    <property type="protein sequence ID" value="NEX23651.1"/>
    <property type="molecule type" value="Genomic_DNA"/>
</dbReference>
<dbReference type="InterPro" id="IPR036162">
    <property type="entry name" value="Resolvase-like_N_sf"/>
</dbReference>
<dbReference type="SUPFAM" id="SSF53041">
    <property type="entry name" value="Resolvase-like"/>
    <property type="match status" value="1"/>
</dbReference>
<evidence type="ECO:0000313" key="3">
    <source>
        <dbReference type="Proteomes" id="UP000471640"/>
    </source>
</evidence>
<dbReference type="InterPro" id="IPR006119">
    <property type="entry name" value="Resolv_N"/>
</dbReference>
<dbReference type="InterPro" id="IPR050639">
    <property type="entry name" value="SSR_resolvase"/>
</dbReference>
<accession>A0A6P1E2S5</accession>
<sequence>MEVVNRHLLKTHYEPTKNSLPNPERAVALGWPREQVLLIDEDLGRSGASAEGRPGFQRLVAEVGLDHIGIVLSLEISRLARSSRDWYQLLEVCALFSTLIADADGVYDPQTYNDRLLLGLNSHAA</sequence>
<name>A0A6P1E2S5_9GAMM</name>